<evidence type="ECO:0000313" key="1">
    <source>
        <dbReference type="EMBL" id="KGK32687.1"/>
    </source>
</evidence>
<dbReference type="Proteomes" id="UP000029867">
    <property type="component" value="Unassembled WGS sequence"/>
</dbReference>
<reference evidence="2" key="1">
    <citation type="journal article" date="2014" name="Microb. Cell Fact.">
        <title>Exploiting Issatchenkia orientalis SD108 for succinic acid production.</title>
        <authorList>
            <person name="Xiao H."/>
            <person name="Shao Z."/>
            <person name="Jiang Y."/>
            <person name="Dole S."/>
            <person name="Zhao H."/>
        </authorList>
    </citation>
    <scope>NUCLEOTIDE SEQUENCE [LARGE SCALE GENOMIC DNA]</scope>
    <source>
        <strain evidence="2">SD108</strain>
    </source>
</reference>
<protein>
    <submittedName>
        <fullName evidence="1">Uncharacterized protein</fullName>
    </submittedName>
</protein>
<evidence type="ECO:0000313" key="2">
    <source>
        <dbReference type="Proteomes" id="UP000029867"/>
    </source>
</evidence>
<comment type="caution">
    <text evidence="1">The sequence shown here is derived from an EMBL/GenBank/DDBJ whole genome shotgun (WGS) entry which is preliminary data.</text>
</comment>
<dbReference type="EMBL" id="JQFK01001967">
    <property type="protein sequence ID" value="KGK32687.1"/>
    <property type="molecule type" value="Genomic_DNA"/>
</dbReference>
<dbReference type="HOGENOM" id="CLU_3438403_0_0_1"/>
<proteinExistence type="predicted"/>
<organism evidence="1 2">
    <name type="scientific">Pichia kudriavzevii</name>
    <name type="common">Yeast</name>
    <name type="synonym">Issatchenkia orientalis</name>
    <dbReference type="NCBI Taxonomy" id="4909"/>
    <lineage>
        <taxon>Eukaryota</taxon>
        <taxon>Fungi</taxon>
        <taxon>Dikarya</taxon>
        <taxon>Ascomycota</taxon>
        <taxon>Saccharomycotina</taxon>
        <taxon>Pichiomycetes</taxon>
        <taxon>Pichiales</taxon>
        <taxon>Pichiaceae</taxon>
        <taxon>Pichia</taxon>
    </lineage>
</organism>
<accession>A0A099NL65</accession>
<name>A0A099NL65_PICKU</name>
<sequence>MSSVPFREIE</sequence>
<feature type="non-terminal residue" evidence="1">
    <location>
        <position position="10"/>
    </location>
</feature>
<gene>
    <name evidence="1" type="ORF">JL09_g6706</name>
</gene>